<evidence type="ECO:0000313" key="2">
    <source>
        <dbReference type="EMBL" id="SHJ97147.1"/>
    </source>
</evidence>
<reference evidence="2 3" key="1">
    <citation type="submission" date="2016-11" db="EMBL/GenBank/DDBJ databases">
        <authorList>
            <person name="Jaros S."/>
            <person name="Januszkiewicz K."/>
            <person name="Wedrychowicz H."/>
        </authorList>
    </citation>
    <scope>NUCLEOTIDE SEQUENCE [LARGE SCALE GENOMIC DNA]</scope>
    <source>
        <strain evidence="2 3">GAS499</strain>
    </source>
</reference>
<protein>
    <recommendedName>
        <fullName evidence="4">DUF202 domain-containing protein</fullName>
    </recommendedName>
</protein>
<dbReference type="Proteomes" id="UP000189935">
    <property type="component" value="Chromosome I"/>
</dbReference>
<accession>A0A1M6NN17</accession>
<dbReference type="AlphaFoldDB" id="A0A1M6NN17"/>
<proteinExistence type="predicted"/>
<name>A0A1M6NN17_9BRAD</name>
<evidence type="ECO:0000313" key="3">
    <source>
        <dbReference type="Proteomes" id="UP000189935"/>
    </source>
</evidence>
<feature type="transmembrane region" description="Helical" evidence="1">
    <location>
        <begin position="59"/>
        <end position="78"/>
    </location>
</feature>
<dbReference type="RefSeq" id="WP_079538040.1">
    <property type="nucleotide sequence ID" value="NZ_LT670844.1"/>
</dbReference>
<evidence type="ECO:0008006" key="4">
    <source>
        <dbReference type="Google" id="ProtNLM"/>
    </source>
</evidence>
<evidence type="ECO:0000256" key="1">
    <source>
        <dbReference type="SAM" id="Phobius"/>
    </source>
</evidence>
<sequence length="132" mass="14245">MDEGEKLAAAKAEVRADIDDWHDLLQGGANSLLVAHSGAKLACLYQLEDYGTNTQLKHIGLVIAAFAAGFIIAVIGYIDISNGHVKLRLAVLQNNISGFDMKPLQRGIGLLYLSVGILLLAVLAIALRFFWL</sequence>
<feature type="transmembrane region" description="Helical" evidence="1">
    <location>
        <begin position="110"/>
        <end position="131"/>
    </location>
</feature>
<keyword evidence="1" id="KW-0812">Transmembrane</keyword>
<organism evidence="2 3">
    <name type="scientific">Bradyrhizobium lablabi</name>
    <dbReference type="NCBI Taxonomy" id="722472"/>
    <lineage>
        <taxon>Bacteria</taxon>
        <taxon>Pseudomonadati</taxon>
        <taxon>Pseudomonadota</taxon>
        <taxon>Alphaproteobacteria</taxon>
        <taxon>Hyphomicrobiales</taxon>
        <taxon>Nitrobacteraceae</taxon>
        <taxon>Bradyrhizobium</taxon>
    </lineage>
</organism>
<keyword evidence="1" id="KW-0472">Membrane</keyword>
<dbReference type="EMBL" id="LT670844">
    <property type="protein sequence ID" value="SHJ97147.1"/>
    <property type="molecule type" value="Genomic_DNA"/>
</dbReference>
<keyword evidence="1" id="KW-1133">Transmembrane helix</keyword>
<gene>
    <name evidence="2" type="ORF">SAMN05444159_2050</name>
</gene>